<dbReference type="SMART" id="SM01321">
    <property type="entry name" value="Y1_Tnp"/>
    <property type="match status" value="1"/>
</dbReference>
<dbReference type="PANTHER" id="PTHR36966">
    <property type="entry name" value="REP-ASSOCIATED TYROSINE TRANSPOSASE"/>
    <property type="match status" value="1"/>
</dbReference>
<reference evidence="2" key="1">
    <citation type="submission" date="2021-01" db="EMBL/GenBank/DDBJ databases">
        <title>Modified the classification status of verrucomicrobia.</title>
        <authorList>
            <person name="Feng X."/>
        </authorList>
    </citation>
    <scope>NUCLEOTIDE SEQUENCE</scope>
    <source>
        <strain evidence="2">KCTC 13126</strain>
    </source>
</reference>
<dbReference type="InterPro" id="IPR036515">
    <property type="entry name" value="Transposase_17_sf"/>
</dbReference>
<dbReference type="SUPFAM" id="SSF143422">
    <property type="entry name" value="Transposase IS200-like"/>
    <property type="match status" value="1"/>
</dbReference>
<protein>
    <submittedName>
        <fullName evidence="2">Transposase</fullName>
    </submittedName>
</protein>
<dbReference type="RefSeq" id="WP_200357090.1">
    <property type="nucleotide sequence ID" value="NZ_JAENIL010000036.1"/>
</dbReference>
<evidence type="ECO:0000313" key="3">
    <source>
        <dbReference type="Proteomes" id="UP000617628"/>
    </source>
</evidence>
<dbReference type="Pfam" id="PF01797">
    <property type="entry name" value="Y1_Tnp"/>
    <property type="match status" value="1"/>
</dbReference>
<sequence length="143" mass="17081">MLPERKRLAHIPPPWVDDEALFFITICCKERNRNVLAKPEIASPLFETVAYREKLLQWSVHLMLLMPDHLHAFIVFSQFQSMTKTISDWKQFTAKKLSIDWQSNFFDHRIRNQAELDEKWSYVLHNPVRAGHCKKASDWKFVR</sequence>
<accession>A0A934RYW3</accession>
<organism evidence="2 3">
    <name type="scientific">Pelagicoccus mobilis</name>
    <dbReference type="NCBI Taxonomy" id="415221"/>
    <lineage>
        <taxon>Bacteria</taxon>
        <taxon>Pseudomonadati</taxon>
        <taxon>Verrucomicrobiota</taxon>
        <taxon>Opitutia</taxon>
        <taxon>Puniceicoccales</taxon>
        <taxon>Pelagicoccaceae</taxon>
        <taxon>Pelagicoccus</taxon>
    </lineage>
</organism>
<keyword evidence="3" id="KW-1185">Reference proteome</keyword>
<feature type="domain" description="Transposase IS200-like" evidence="1">
    <location>
        <begin position="17"/>
        <end position="126"/>
    </location>
</feature>
<evidence type="ECO:0000313" key="2">
    <source>
        <dbReference type="EMBL" id="MBK1878878.1"/>
    </source>
</evidence>
<dbReference type="NCBIfam" id="NF047646">
    <property type="entry name" value="REP_Tyr_transpos"/>
    <property type="match status" value="1"/>
</dbReference>
<proteinExistence type="predicted"/>
<dbReference type="Proteomes" id="UP000617628">
    <property type="component" value="Unassembled WGS sequence"/>
</dbReference>
<dbReference type="PANTHER" id="PTHR36966:SF1">
    <property type="entry name" value="REP-ASSOCIATED TYROSINE TRANSPOSASE"/>
    <property type="match status" value="1"/>
</dbReference>
<dbReference type="InterPro" id="IPR052715">
    <property type="entry name" value="RAYT_transposase"/>
</dbReference>
<dbReference type="GO" id="GO:0006313">
    <property type="term" value="P:DNA transposition"/>
    <property type="evidence" value="ECO:0007669"/>
    <property type="project" value="InterPro"/>
</dbReference>
<dbReference type="AlphaFoldDB" id="A0A934RYW3"/>
<comment type="caution">
    <text evidence="2">The sequence shown here is derived from an EMBL/GenBank/DDBJ whole genome shotgun (WGS) entry which is preliminary data.</text>
</comment>
<dbReference type="EMBL" id="JAENIL010000036">
    <property type="protein sequence ID" value="MBK1878878.1"/>
    <property type="molecule type" value="Genomic_DNA"/>
</dbReference>
<dbReference type="InterPro" id="IPR002686">
    <property type="entry name" value="Transposase_17"/>
</dbReference>
<dbReference type="Gene3D" id="3.30.70.1290">
    <property type="entry name" value="Transposase IS200-like"/>
    <property type="match status" value="1"/>
</dbReference>
<dbReference type="GO" id="GO:0043565">
    <property type="term" value="F:sequence-specific DNA binding"/>
    <property type="evidence" value="ECO:0007669"/>
    <property type="project" value="TreeGrafter"/>
</dbReference>
<evidence type="ECO:0000259" key="1">
    <source>
        <dbReference type="SMART" id="SM01321"/>
    </source>
</evidence>
<name>A0A934RYW3_9BACT</name>
<dbReference type="GO" id="GO:0004803">
    <property type="term" value="F:transposase activity"/>
    <property type="evidence" value="ECO:0007669"/>
    <property type="project" value="InterPro"/>
</dbReference>
<gene>
    <name evidence="2" type="ORF">JIN87_18490</name>
</gene>